<dbReference type="InterPro" id="IPR009057">
    <property type="entry name" value="Homeodomain-like_sf"/>
</dbReference>
<evidence type="ECO:0000313" key="1">
    <source>
        <dbReference type="EMBL" id="KAK9174989.1"/>
    </source>
</evidence>
<dbReference type="EMBL" id="JBCGBO010000025">
    <property type="protein sequence ID" value="KAK9174989.1"/>
    <property type="molecule type" value="Genomic_DNA"/>
</dbReference>
<name>A0AAP0LMW2_9ROSI</name>
<gene>
    <name evidence="1" type="ORF">WN944_026993</name>
</gene>
<evidence type="ECO:0000313" key="2">
    <source>
        <dbReference type="Proteomes" id="UP001428341"/>
    </source>
</evidence>
<dbReference type="AlphaFoldDB" id="A0AAP0LMW2"/>
<reference evidence="1 2" key="1">
    <citation type="submission" date="2024-05" db="EMBL/GenBank/DDBJ databases">
        <title>Haplotype-resolved chromosome-level genome assembly of Huyou (Citrus changshanensis).</title>
        <authorList>
            <person name="Miao C."/>
            <person name="Chen W."/>
            <person name="Wu Y."/>
            <person name="Wang L."/>
            <person name="Zhao S."/>
            <person name="Grierson D."/>
            <person name="Xu C."/>
            <person name="Chen K."/>
        </authorList>
    </citation>
    <scope>NUCLEOTIDE SEQUENCE [LARGE SCALE GENOMIC DNA]</scope>
    <source>
        <strain evidence="1">01-14</strain>
        <tissue evidence="1">Leaf</tissue>
    </source>
</reference>
<accession>A0AAP0LMW2</accession>
<evidence type="ECO:0008006" key="3">
    <source>
        <dbReference type="Google" id="ProtNLM"/>
    </source>
</evidence>
<sequence length="66" mass="7916">MLDRGKYSPADEPYSYMKEITTTMTTRKKKCKNKKRFSDEQIRSLELMFENETRLEPQKKLQLAPN</sequence>
<keyword evidence="2" id="KW-1185">Reference proteome</keyword>
<dbReference type="SUPFAM" id="SSF46689">
    <property type="entry name" value="Homeodomain-like"/>
    <property type="match status" value="1"/>
</dbReference>
<protein>
    <recommendedName>
        <fullName evidence="3">Homeobox domain-containing protein</fullName>
    </recommendedName>
</protein>
<proteinExistence type="predicted"/>
<dbReference type="Proteomes" id="UP001428341">
    <property type="component" value="Unassembled WGS sequence"/>
</dbReference>
<comment type="caution">
    <text evidence="1">The sequence shown here is derived from an EMBL/GenBank/DDBJ whole genome shotgun (WGS) entry which is preliminary data.</text>
</comment>
<organism evidence="1 2">
    <name type="scientific">Citrus x changshan-huyou</name>
    <dbReference type="NCBI Taxonomy" id="2935761"/>
    <lineage>
        <taxon>Eukaryota</taxon>
        <taxon>Viridiplantae</taxon>
        <taxon>Streptophyta</taxon>
        <taxon>Embryophyta</taxon>
        <taxon>Tracheophyta</taxon>
        <taxon>Spermatophyta</taxon>
        <taxon>Magnoliopsida</taxon>
        <taxon>eudicotyledons</taxon>
        <taxon>Gunneridae</taxon>
        <taxon>Pentapetalae</taxon>
        <taxon>rosids</taxon>
        <taxon>malvids</taxon>
        <taxon>Sapindales</taxon>
        <taxon>Rutaceae</taxon>
        <taxon>Aurantioideae</taxon>
        <taxon>Citrus</taxon>
    </lineage>
</organism>